<dbReference type="PANTHER" id="PTHR21415">
    <property type="entry name" value="U7 SNRNA-ASSOCIATED SM-LIKE PROTEIN LSM11"/>
    <property type="match status" value="1"/>
</dbReference>
<reference evidence="2 3" key="1">
    <citation type="submission" date="2015-12" db="EMBL/GenBank/DDBJ databases">
        <title>The genome of Folsomia candida.</title>
        <authorList>
            <person name="Faddeeva A."/>
            <person name="Derks M.F."/>
            <person name="Anvar Y."/>
            <person name="Smit S."/>
            <person name="Van Straalen N."/>
            <person name="Roelofs D."/>
        </authorList>
    </citation>
    <scope>NUCLEOTIDE SEQUENCE [LARGE SCALE GENOMIC DNA]</scope>
    <source>
        <strain evidence="2 3">VU population</strain>
        <tissue evidence="2">Whole body</tissue>
    </source>
</reference>
<protein>
    <submittedName>
        <fullName evidence="2">Small nuclear ribonucleoprotein Sm D-like protein</fullName>
    </submittedName>
</protein>
<feature type="compositionally biased region" description="Polar residues" evidence="1">
    <location>
        <begin position="20"/>
        <end position="29"/>
    </location>
</feature>
<organism evidence="2 3">
    <name type="scientific">Folsomia candida</name>
    <name type="common">Springtail</name>
    <dbReference type="NCBI Taxonomy" id="158441"/>
    <lineage>
        <taxon>Eukaryota</taxon>
        <taxon>Metazoa</taxon>
        <taxon>Ecdysozoa</taxon>
        <taxon>Arthropoda</taxon>
        <taxon>Hexapoda</taxon>
        <taxon>Collembola</taxon>
        <taxon>Entomobryomorpha</taxon>
        <taxon>Isotomoidea</taxon>
        <taxon>Isotomidae</taxon>
        <taxon>Proisotominae</taxon>
        <taxon>Folsomia</taxon>
    </lineage>
</organism>
<dbReference type="InterPro" id="IPR039267">
    <property type="entry name" value="Lsm11"/>
</dbReference>
<dbReference type="OrthoDB" id="10002367at2759"/>
<dbReference type="GO" id="GO:0005683">
    <property type="term" value="C:U7 snRNP"/>
    <property type="evidence" value="ECO:0007669"/>
    <property type="project" value="TreeGrafter"/>
</dbReference>
<keyword evidence="2" id="KW-0687">Ribonucleoprotein</keyword>
<feature type="region of interest" description="Disordered" evidence="1">
    <location>
        <begin position="235"/>
        <end position="290"/>
    </location>
</feature>
<accession>A0A226ET28</accession>
<evidence type="ECO:0000313" key="2">
    <source>
        <dbReference type="EMBL" id="OXA60669.1"/>
    </source>
</evidence>
<name>A0A226ET28_FOLCA</name>
<keyword evidence="3" id="KW-1185">Reference proteome</keyword>
<feature type="region of interest" description="Disordered" evidence="1">
    <location>
        <begin position="1"/>
        <end position="35"/>
    </location>
</feature>
<dbReference type="STRING" id="158441.A0A226ET28"/>
<dbReference type="InterPro" id="IPR010920">
    <property type="entry name" value="LSM_dom_sf"/>
</dbReference>
<dbReference type="Proteomes" id="UP000198287">
    <property type="component" value="Unassembled WGS sequence"/>
</dbReference>
<dbReference type="GO" id="GO:0071209">
    <property type="term" value="F:U7 snRNA binding"/>
    <property type="evidence" value="ECO:0007669"/>
    <property type="project" value="InterPro"/>
</dbReference>
<dbReference type="EMBL" id="LNIX01000002">
    <property type="protein sequence ID" value="OXA60669.1"/>
    <property type="molecule type" value="Genomic_DNA"/>
</dbReference>
<dbReference type="AlphaFoldDB" id="A0A226ET28"/>
<dbReference type="Gene3D" id="2.30.30.100">
    <property type="match status" value="1"/>
</dbReference>
<feature type="compositionally biased region" description="Basic and acidic residues" evidence="1">
    <location>
        <begin position="1"/>
        <end position="10"/>
    </location>
</feature>
<dbReference type="PANTHER" id="PTHR21415:SF1">
    <property type="entry name" value="U7 SNRNA-ASSOCIATED SM-LIKE PROTEIN LSM11"/>
    <property type="match status" value="1"/>
</dbReference>
<dbReference type="GO" id="GO:0006398">
    <property type="term" value="P:mRNA 3'-end processing by stem-loop binding and cleavage"/>
    <property type="evidence" value="ECO:0007669"/>
    <property type="project" value="TreeGrafter"/>
</dbReference>
<comment type="caution">
    <text evidence="2">The sequence shown here is derived from an EMBL/GenBank/DDBJ whole genome shotgun (WGS) entry which is preliminary data.</text>
</comment>
<gene>
    <name evidence="2" type="ORF">Fcan01_04910</name>
</gene>
<sequence>MEESTRHDQDPCGSDDSESTTEVLSCSSDSDTEEKNWAPVVAENLINPRSPLYNPTLVLHLSSDDASVGTGDTARLDASAPRYLNLETYCKAVKDPTQEPDTTFELKTTILTKKRNIPMISLPSSSSSASPSQPQQQQQVFPIPGRRFLPHQMPVYAPRIEPPDTIKVMATVEGPLSGLRVAMEGKKRIKVWTRRDAGIRGYFTGFIEAFDKHWNLALSDVDEFALSQNLDSNQKYKPELRQPDPIVTSSQRRSRSPTKPCKPVPTTSPTKKSKRIAARSRSQTSRHVMEADSSEDLVTWCRHKMRNLSLSNEKSKKAPSSVCPISTPIHTKSFLQKHSVTRFTQPIRDANGFVVIGVTQKMEIVERHVSQLFVMGNDIVMVETMQ</sequence>
<dbReference type="SUPFAM" id="SSF50182">
    <property type="entry name" value="Sm-like ribonucleoproteins"/>
    <property type="match status" value="1"/>
</dbReference>
<evidence type="ECO:0000256" key="1">
    <source>
        <dbReference type="SAM" id="MobiDB-lite"/>
    </source>
</evidence>
<proteinExistence type="predicted"/>
<evidence type="ECO:0000313" key="3">
    <source>
        <dbReference type="Proteomes" id="UP000198287"/>
    </source>
</evidence>